<sequence>MASQPGPLTRWPWHRLGNFKYVLLAPWVAHSMHKFMADSGEQRDMFNFLIFPILLLRLLHSQLWITFSRFQTAKGKHRIVDKSLDFDQVDRERKWDDQIILTALFMYMVNMVVPGASHLPWWESRGVVLIILLHMGPVEFIYYWLHRALHHHFLYSRYHSHHHASIATEPITCKGCSLSLSLCVCVCGSLI</sequence>
<evidence type="ECO:0000256" key="1">
    <source>
        <dbReference type="SAM" id="Phobius"/>
    </source>
</evidence>
<dbReference type="InterPro" id="IPR050307">
    <property type="entry name" value="Sterol_Desaturase_Related"/>
</dbReference>
<dbReference type="AlphaFoldDB" id="A0A8B8ZA20"/>
<dbReference type="Proteomes" id="UP000228380">
    <property type="component" value="Chromosome 17"/>
</dbReference>
<organism evidence="2 3">
    <name type="scientific">Phoenix dactylifera</name>
    <name type="common">Date palm</name>
    <dbReference type="NCBI Taxonomy" id="42345"/>
    <lineage>
        <taxon>Eukaryota</taxon>
        <taxon>Viridiplantae</taxon>
        <taxon>Streptophyta</taxon>
        <taxon>Embryophyta</taxon>
        <taxon>Tracheophyta</taxon>
        <taxon>Spermatophyta</taxon>
        <taxon>Magnoliopsida</taxon>
        <taxon>Liliopsida</taxon>
        <taxon>Arecaceae</taxon>
        <taxon>Coryphoideae</taxon>
        <taxon>Phoeniceae</taxon>
        <taxon>Phoenix</taxon>
    </lineage>
</organism>
<dbReference type="RefSeq" id="XP_038970915.1">
    <property type="nucleotide sequence ID" value="XM_039114987.1"/>
</dbReference>
<proteinExistence type="predicted"/>
<keyword evidence="2" id="KW-1185">Reference proteome</keyword>
<name>A0A8B8ZA20_PHODC</name>
<feature type="transmembrane region" description="Helical" evidence="1">
    <location>
        <begin position="127"/>
        <end position="145"/>
    </location>
</feature>
<accession>A0A8B8ZA20</accession>
<keyword evidence="1" id="KW-0472">Membrane</keyword>
<protein>
    <submittedName>
        <fullName evidence="3">Very-long-chain aldehyde decarbonylase GL1-6-like</fullName>
    </submittedName>
</protein>
<dbReference type="KEGG" id="pda:120104220"/>
<evidence type="ECO:0000313" key="2">
    <source>
        <dbReference type="Proteomes" id="UP000228380"/>
    </source>
</evidence>
<keyword evidence="1" id="KW-1133">Transmembrane helix</keyword>
<gene>
    <name evidence="3" type="primary">LOC120104220</name>
</gene>
<keyword evidence="1" id="KW-0812">Transmembrane</keyword>
<reference evidence="2" key="1">
    <citation type="journal article" date="2019" name="Nat. Commun.">
        <title>Genome-wide association mapping of date palm fruit traits.</title>
        <authorList>
            <person name="Hazzouri K.M."/>
            <person name="Gros-Balthazard M."/>
            <person name="Flowers J.M."/>
            <person name="Copetti D."/>
            <person name="Lemansour A."/>
            <person name="Lebrun M."/>
            <person name="Masmoudi K."/>
            <person name="Ferrand S."/>
            <person name="Dhar M.I."/>
            <person name="Fresquez Z.A."/>
            <person name="Rosas U."/>
            <person name="Zhang J."/>
            <person name="Talag J."/>
            <person name="Lee S."/>
            <person name="Kudrna D."/>
            <person name="Powell R.F."/>
            <person name="Leitch I.J."/>
            <person name="Krueger R.R."/>
            <person name="Wing R.A."/>
            <person name="Amiri K.M.A."/>
            <person name="Purugganan M.D."/>
        </authorList>
    </citation>
    <scope>NUCLEOTIDE SEQUENCE [LARGE SCALE GENOMIC DNA]</scope>
    <source>
        <strain evidence="2">cv. Khalas</strain>
    </source>
</reference>
<evidence type="ECO:0000313" key="3">
    <source>
        <dbReference type="RefSeq" id="XP_038970915.1"/>
    </source>
</evidence>
<dbReference type="OrthoDB" id="408954at2759"/>
<dbReference type="PANTHER" id="PTHR11863">
    <property type="entry name" value="STEROL DESATURASE"/>
    <property type="match status" value="1"/>
</dbReference>
<dbReference type="GeneID" id="120104220"/>
<feature type="transmembrane region" description="Helical" evidence="1">
    <location>
        <begin position="99"/>
        <end position="121"/>
    </location>
</feature>
<reference evidence="3" key="2">
    <citation type="submission" date="2025-08" db="UniProtKB">
        <authorList>
            <consortium name="RefSeq"/>
        </authorList>
    </citation>
    <scope>IDENTIFICATION</scope>
    <source>
        <tissue evidence="3">Young leaves</tissue>
    </source>
</reference>
<feature type="transmembrane region" description="Helical" evidence="1">
    <location>
        <begin position="45"/>
        <end position="67"/>
    </location>
</feature>